<keyword evidence="3" id="KW-1185">Reference proteome</keyword>
<sequence length="272" mass="29017">MIETRRISTIRRHLASSSSEGPPTIPSCKIGDLLSDLPTPSLLLELSLAEKAVARRSDDDDDDDDEHDDDAALDQTLANDSNLDCLEGALFVHTQVVDTSTRDAINQQQGSGSSIVIGELDVPYSSLEKGAVLGIGLANHHVGGYYWARGMGIGASLPAHGIEVRSSSNESRSELYWLKRGPGLNAQETTEESSNSNDGKRSEWADFLVAGDTVQLVPKATSALLVPSSSSRAKGSFATLIGVRRIGRPLGADPIVEKVWIRSEAGGWVVPT</sequence>
<dbReference type="Proteomes" id="UP001295423">
    <property type="component" value="Unassembled WGS sequence"/>
</dbReference>
<dbReference type="EMBL" id="CAKOGP040000557">
    <property type="protein sequence ID" value="CAJ1936758.1"/>
    <property type="molecule type" value="Genomic_DNA"/>
</dbReference>
<evidence type="ECO:0000256" key="1">
    <source>
        <dbReference type="SAM" id="MobiDB-lite"/>
    </source>
</evidence>
<name>A0AAD2CUG0_9STRA</name>
<proteinExistence type="predicted"/>
<feature type="region of interest" description="Disordered" evidence="1">
    <location>
        <begin position="1"/>
        <end position="27"/>
    </location>
</feature>
<accession>A0AAD2CUG0</accession>
<organism evidence="2 3">
    <name type="scientific">Cylindrotheca closterium</name>
    <dbReference type="NCBI Taxonomy" id="2856"/>
    <lineage>
        <taxon>Eukaryota</taxon>
        <taxon>Sar</taxon>
        <taxon>Stramenopiles</taxon>
        <taxon>Ochrophyta</taxon>
        <taxon>Bacillariophyta</taxon>
        <taxon>Bacillariophyceae</taxon>
        <taxon>Bacillariophycidae</taxon>
        <taxon>Bacillariales</taxon>
        <taxon>Bacillariaceae</taxon>
        <taxon>Cylindrotheca</taxon>
    </lineage>
</organism>
<protein>
    <submittedName>
        <fullName evidence="2">Uncharacterized protein</fullName>
    </submittedName>
</protein>
<comment type="caution">
    <text evidence="2">The sequence shown here is derived from an EMBL/GenBank/DDBJ whole genome shotgun (WGS) entry which is preliminary data.</text>
</comment>
<evidence type="ECO:0000313" key="2">
    <source>
        <dbReference type="EMBL" id="CAJ1936758.1"/>
    </source>
</evidence>
<gene>
    <name evidence="2" type="ORF">CYCCA115_LOCUS5352</name>
</gene>
<dbReference type="AlphaFoldDB" id="A0AAD2CUG0"/>
<reference evidence="2" key="1">
    <citation type="submission" date="2023-08" db="EMBL/GenBank/DDBJ databases">
        <authorList>
            <person name="Audoor S."/>
            <person name="Bilcke G."/>
        </authorList>
    </citation>
    <scope>NUCLEOTIDE SEQUENCE</scope>
</reference>
<evidence type="ECO:0000313" key="3">
    <source>
        <dbReference type="Proteomes" id="UP001295423"/>
    </source>
</evidence>